<sequence length="377" mass="42404">MATSATKPAKKLREVLQEQQEPFLLDIYLTERGYLKKSLSSNAGLSCGHARSSTLNKSRRGIPHHSKVFKTVSGKLISISESLKIKNSGNRKGKVGGVCVTEMPRNDPEVTAEAHRISFASSTTVFNSCSESNAEETSNSLHVEFNAEKRSFKHCDQSGKELTGCLRKFQWRCKESSKQLGPVSALEEIPTRGRSPLHNKKHGFGRKQEENSTETSVVFSRQVTENSVLSTSLWKLLFHAATTEKPKHAVVKSYPPSQHLKSKRILNQSKQLLFDCVREMIATQGRTGMKQQHSKNFLRSEEFAKLISEKVNAWGNQPVDESNIMQPLDLNILDSELEWSDFEQQKREIGVEIGDAILEEIRKEIVIDMNNFGTARC</sequence>
<accession>A0A1Q3ALK9</accession>
<feature type="region of interest" description="Disordered" evidence="1">
    <location>
        <begin position="193"/>
        <end position="212"/>
    </location>
</feature>
<protein>
    <submittedName>
        <fullName evidence="3">DUF4378 domain-containing protein</fullName>
    </submittedName>
</protein>
<dbReference type="PANTHER" id="PTHR37613">
    <property type="entry name" value="DUF4378 DOMAIN PROTEIN"/>
    <property type="match status" value="1"/>
</dbReference>
<keyword evidence="4" id="KW-1185">Reference proteome</keyword>
<name>A0A1Q3ALK9_CEPFO</name>
<proteinExistence type="predicted"/>
<dbReference type="Pfam" id="PF14309">
    <property type="entry name" value="DUF4378"/>
    <property type="match status" value="1"/>
</dbReference>
<organism evidence="3 4">
    <name type="scientific">Cephalotus follicularis</name>
    <name type="common">Albany pitcher plant</name>
    <dbReference type="NCBI Taxonomy" id="3775"/>
    <lineage>
        <taxon>Eukaryota</taxon>
        <taxon>Viridiplantae</taxon>
        <taxon>Streptophyta</taxon>
        <taxon>Embryophyta</taxon>
        <taxon>Tracheophyta</taxon>
        <taxon>Spermatophyta</taxon>
        <taxon>Magnoliopsida</taxon>
        <taxon>eudicotyledons</taxon>
        <taxon>Gunneridae</taxon>
        <taxon>Pentapetalae</taxon>
        <taxon>rosids</taxon>
        <taxon>fabids</taxon>
        <taxon>Oxalidales</taxon>
        <taxon>Cephalotaceae</taxon>
        <taxon>Cephalotus</taxon>
    </lineage>
</organism>
<evidence type="ECO:0000313" key="4">
    <source>
        <dbReference type="Proteomes" id="UP000187406"/>
    </source>
</evidence>
<evidence type="ECO:0000256" key="1">
    <source>
        <dbReference type="SAM" id="MobiDB-lite"/>
    </source>
</evidence>
<comment type="caution">
    <text evidence="3">The sequence shown here is derived from an EMBL/GenBank/DDBJ whole genome shotgun (WGS) entry which is preliminary data.</text>
</comment>
<dbReference type="EMBL" id="BDDD01000003">
    <property type="protein sequence ID" value="GAV56637.1"/>
    <property type="molecule type" value="Genomic_DNA"/>
</dbReference>
<dbReference type="InterPro" id="IPR025486">
    <property type="entry name" value="DUF4378"/>
</dbReference>
<feature type="region of interest" description="Disordered" evidence="1">
    <location>
        <begin position="41"/>
        <end position="60"/>
    </location>
</feature>
<reference evidence="4" key="1">
    <citation type="submission" date="2016-04" db="EMBL/GenBank/DDBJ databases">
        <title>Cephalotus genome sequencing.</title>
        <authorList>
            <person name="Fukushima K."/>
            <person name="Hasebe M."/>
            <person name="Fang X."/>
        </authorList>
    </citation>
    <scope>NUCLEOTIDE SEQUENCE [LARGE SCALE GENOMIC DNA]</scope>
    <source>
        <strain evidence="4">cv. St1</strain>
    </source>
</reference>
<feature type="compositionally biased region" description="Basic residues" evidence="1">
    <location>
        <begin position="195"/>
        <end position="205"/>
    </location>
</feature>
<dbReference type="AlphaFoldDB" id="A0A1Q3ALK9"/>
<evidence type="ECO:0000259" key="2">
    <source>
        <dbReference type="Pfam" id="PF14309"/>
    </source>
</evidence>
<dbReference type="Proteomes" id="UP000187406">
    <property type="component" value="Unassembled WGS sequence"/>
</dbReference>
<dbReference type="InParanoid" id="A0A1Q3ALK9"/>
<dbReference type="PANTHER" id="PTHR37613:SF4">
    <property type="entry name" value="DUF4378 DOMAIN-CONTAINING PROTEIN"/>
    <property type="match status" value="1"/>
</dbReference>
<evidence type="ECO:0000313" key="3">
    <source>
        <dbReference type="EMBL" id="GAV56637.1"/>
    </source>
</evidence>
<gene>
    <name evidence="3" type="ORF">CFOL_v3_00179</name>
</gene>
<feature type="domain" description="DUF4378" evidence="2">
    <location>
        <begin position="217"/>
        <end position="361"/>
    </location>
</feature>
<dbReference type="OrthoDB" id="691329at2759"/>